<name>A0ABP5YQ15_STRLO</name>
<dbReference type="InterPro" id="IPR006680">
    <property type="entry name" value="Amidohydro-rel"/>
</dbReference>
<dbReference type="Proteomes" id="UP001501777">
    <property type="component" value="Unassembled WGS sequence"/>
</dbReference>
<dbReference type="PANTHER" id="PTHR43135:SF3">
    <property type="entry name" value="ALPHA-D-RIBOSE 1-METHYLPHOSPHONATE 5-TRIPHOSPHATE DIPHOSPHATASE"/>
    <property type="match status" value="1"/>
</dbReference>
<comment type="caution">
    <text evidence="2">The sequence shown here is derived from an EMBL/GenBank/DDBJ whole genome shotgun (WGS) entry which is preliminary data.</text>
</comment>
<organism evidence="2 3">
    <name type="scientific">Streptomyces longisporus</name>
    <dbReference type="NCBI Taxonomy" id="1948"/>
    <lineage>
        <taxon>Bacteria</taxon>
        <taxon>Bacillati</taxon>
        <taxon>Actinomycetota</taxon>
        <taxon>Actinomycetes</taxon>
        <taxon>Kitasatosporales</taxon>
        <taxon>Streptomycetaceae</taxon>
        <taxon>Streptomyces</taxon>
    </lineage>
</organism>
<dbReference type="PANTHER" id="PTHR43135">
    <property type="entry name" value="ALPHA-D-RIBOSE 1-METHYLPHOSPHONATE 5-TRIPHOSPHATE DIPHOSPHATASE"/>
    <property type="match status" value="1"/>
</dbReference>
<keyword evidence="3" id="KW-1185">Reference proteome</keyword>
<accession>A0ABP5YQ15</accession>
<evidence type="ECO:0000259" key="1">
    <source>
        <dbReference type="Pfam" id="PF01979"/>
    </source>
</evidence>
<reference evidence="3" key="1">
    <citation type="journal article" date="2019" name="Int. J. Syst. Evol. Microbiol.">
        <title>The Global Catalogue of Microorganisms (GCM) 10K type strain sequencing project: providing services to taxonomists for standard genome sequencing and annotation.</title>
        <authorList>
            <consortium name="The Broad Institute Genomics Platform"/>
            <consortium name="The Broad Institute Genome Sequencing Center for Infectious Disease"/>
            <person name="Wu L."/>
            <person name="Ma J."/>
        </authorList>
    </citation>
    <scope>NUCLEOTIDE SEQUENCE [LARGE SCALE GENOMIC DNA]</scope>
    <source>
        <strain evidence="3">JCM 4395</strain>
    </source>
</reference>
<dbReference type="EMBL" id="BAAASG010000006">
    <property type="protein sequence ID" value="GAA2485049.1"/>
    <property type="molecule type" value="Genomic_DNA"/>
</dbReference>
<feature type="domain" description="Amidohydrolase-related" evidence="1">
    <location>
        <begin position="7"/>
        <end position="245"/>
    </location>
</feature>
<dbReference type="Pfam" id="PF01979">
    <property type="entry name" value="Amidohydro_1"/>
    <property type="match status" value="1"/>
</dbReference>
<dbReference type="SUPFAM" id="SSF51556">
    <property type="entry name" value="Metallo-dependent hydrolases"/>
    <property type="match status" value="1"/>
</dbReference>
<protein>
    <recommendedName>
        <fullName evidence="1">Amidohydrolase-related domain-containing protein</fullName>
    </recommendedName>
</protein>
<evidence type="ECO:0000313" key="3">
    <source>
        <dbReference type="Proteomes" id="UP001501777"/>
    </source>
</evidence>
<sequence>MGGAVEGPQQLRAAVRERVERGVDVIKVMGSGGVNTPGTDVARCQFTLDELRLVVDAAHAAGLPVTVHAHALAAVEQALDAGADGIEHCTCLTADGVRITDALLERLARQGTTVCPTLGKTAQAVPPPQVQTVMDRFGLSMEERQRAAARMHRAGVRLVSGADSGINAGKPHGIVPAAVAGLAAGGVPADAALATAMSLAADACGIADRKGRLRRGLDADLLVVRGDPLTDMTALADPLAVLVSGAWAHGPG</sequence>
<dbReference type="RefSeq" id="WP_344400082.1">
    <property type="nucleotide sequence ID" value="NZ_BAAASG010000006.1"/>
</dbReference>
<dbReference type="SUPFAM" id="SSF51338">
    <property type="entry name" value="Composite domain of metallo-dependent hydrolases"/>
    <property type="match status" value="1"/>
</dbReference>
<dbReference type="InterPro" id="IPR011059">
    <property type="entry name" value="Metal-dep_hydrolase_composite"/>
</dbReference>
<proteinExistence type="predicted"/>
<evidence type="ECO:0000313" key="2">
    <source>
        <dbReference type="EMBL" id="GAA2485049.1"/>
    </source>
</evidence>
<dbReference type="Gene3D" id="3.20.20.140">
    <property type="entry name" value="Metal-dependent hydrolases"/>
    <property type="match status" value="1"/>
</dbReference>
<dbReference type="InterPro" id="IPR051781">
    <property type="entry name" value="Metallo-dep_Hydrolase"/>
</dbReference>
<dbReference type="InterPro" id="IPR032466">
    <property type="entry name" value="Metal_Hydrolase"/>
</dbReference>
<gene>
    <name evidence="2" type="ORF">GCM10010276_23620</name>
</gene>